<evidence type="ECO:0000313" key="2">
    <source>
        <dbReference type="Proteomes" id="UP001165586"/>
    </source>
</evidence>
<name>A0ABT2HBN8_9MICO</name>
<gene>
    <name evidence="1" type="ORF">N1032_26870</name>
</gene>
<organism evidence="1 2">
    <name type="scientific">Herbiconiux daphne</name>
    <dbReference type="NCBI Taxonomy" id="2970914"/>
    <lineage>
        <taxon>Bacteria</taxon>
        <taxon>Bacillati</taxon>
        <taxon>Actinomycetota</taxon>
        <taxon>Actinomycetes</taxon>
        <taxon>Micrococcales</taxon>
        <taxon>Microbacteriaceae</taxon>
        <taxon>Herbiconiux</taxon>
    </lineage>
</organism>
<protein>
    <recommendedName>
        <fullName evidence="3">Prophage protein</fullName>
    </recommendedName>
</protein>
<dbReference type="Proteomes" id="UP001165586">
    <property type="component" value="Unassembled WGS sequence"/>
</dbReference>
<keyword evidence="2" id="KW-1185">Reference proteome</keyword>
<reference evidence="1" key="1">
    <citation type="submission" date="2022-08" db="EMBL/GenBank/DDBJ databases">
        <authorList>
            <person name="Deng Y."/>
            <person name="Han X.-F."/>
            <person name="Zhang Y.-Q."/>
        </authorList>
    </citation>
    <scope>NUCLEOTIDE SEQUENCE</scope>
    <source>
        <strain evidence="1">CPCC 203386</strain>
    </source>
</reference>
<comment type="caution">
    <text evidence="1">The sequence shown here is derived from an EMBL/GenBank/DDBJ whole genome shotgun (WGS) entry which is preliminary data.</text>
</comment>
<proteinExistence type="predicted"/>
<accession>A0ABT2HBN8</accession>
<evidence type="ECO:0008006" key="3">
    <source>
        <dbReference type="Google" id="ProtNLM"/>
    </source>
</evidence>
<dbReference type="EMBL" id="JANLCJ010000632">
    <property type="protein sequence ID" value="MCS5737359.1"/>
    <property type="molecule type" value="Genomic_DNA"/>
</dbReference>
<sequence length="82" mass="9008">MKIREDELLTVTFFERALLIAEEASAMPQTARNEPKRAALLTMAICLANVAELSKPDSVKTPEAIKSLLLLGDITEAVMINH</sequence>
<dbReference type="RefSeq" id="WP_259543732.1">
    <property type="nucleotide sequence ID" value="NZ_JANLCJ010000632.1"/>
</dbReference>
<evidence type="ECO:0000313" key="1">
    <source>
        <dbReference type="EMBL" id="MCS5737359.1"/>
    </source>
</evidence>